<reference evidence="1" key="1">
    <citation type="journal article" date="2020" name="Stud. Mycol.">
        <title>101 Dothideomycetes genomes: a test case for predicting lifestyles and emergence of pathogens.</title>
        <authorList>
            <person name="Haridas S."/>
            <person name="Albert R."/>
            <person name="Binder M."/>
            <person name="Bloem J."/>
            <person name="Labutti K."/>
            <person name="Salamov A."/>
            <person name="Andreopoulos B."/>
            <person name="Baker S."/>
            <person name="Barry K."/>
            <person name="Bills G."/>
            <person name="Bluhm B."/>
            <person name="Cannon C."/>
            <person name="Castanera R."/>
            <person name="Culley D."/>
            <person name="Daum C."/>
            <person name="Ezra D."/>
            <person name="Gonzalez J."/>
            <person name="Henrissat B."/>
            <person name="Kuo A."/>
            <person name="Liang C."/>
            <person name="Lipzen A."/>
            <person name="Lutzoni F."/>
            <person name="Magnuson J."/>
            <person name="Mondo S."/>
            <person name="Nolan M."/>
            <person name="Ohm R."/>
            <person name="Pangilinan J."/>
            <person name="Park H.-J."/>
            <person name="Ramirez L."/>
            <person name="Alfaro M."/>
            <person name="Sun H."/>
            <person name="Tritt A."/>
            <person name="Yoshinaga Y."/>
            <person name="Zwiers L.-H."/>
            <person name="Turgeon B."/>
            <person name="Goodwin S."/>
            <person name="Spatafora J."/>
            <person name="Crous P."/>
            <person name="Grigoriev I."/>
        </authorList>
    </citation>
    <scope>NUCLEOTIDE SEQUENCE</scope>
    <source>
        <strain evidence="1">CBS 161.51</strain>
    </source>
</reference>
<protein>
    <recommendedName>
        <fullName evidence="3">F-box domain-containing protein</fullName>
    </recommendedName>
</protein>
<evidence type="ECO:0000313" key="2">
    <source>
        <dbReference type="Proteomes" id="UP000800038"/>
    </source>
</evidence>
<dbReference type="AlphaFoldDB" id="A0A6A5SU21"/>
<dbReference type="EMBL" id="ML976027">
    <property type="protein sequence ID" value="KAF1943214.1"/>
    <property type="molecule type" value="Genomic_DNA"/>
</dbReference>
<accession>A0A6A5SU21</accession>
<evidence type="ECO:0008006" key="3">
    <source>
        <dbReference type="Google" id="ProtNLM"/>
    </source>
</evidence>
<dbReference type="OrthoDB" id="3971593at2759"/>
<keyword evidence="2" id="KW-1185">Reference proteome</keyword>
<sequence length="462" mass="53471">MSHSTAFNSLPIELNKAIVHELDADKDIATYRLICRATNDAIDADKLSFWRAKYREKYAFKEGVPNNQLQRKYQRRSRLLRRGVRYDFFRGHKKHELAAIEILRELIVGMYSGQIETDEHGRPRCKNQTHLLNFIVNSRILMSARRAPQPSPGEPDWVHPTLAAVKLICAHFLFELEGAEHRIFALEESQHAVYQPTNRARLYGGPANTTVNMSWILHSMNFFRHHMMNEEAQTLYENISELPVTQKPSIWQERLQQGTRPLSRHWKGTYAFLDNPEIQKFRSQVPGTGVYIDKNIDEGKIQSLELDFKTQGGELPWPAVFEQRLNSLGHATAKPGINPQCRTANTRTGVKNIQFEGHGEDLDDEFNAIGWLNPLPPQAGIPGWQRITFMKHFMEDFDQLDQDNLWAYEGVVLPGGRIILGRWWYASEQVDFNNDYNGPFIWWAIDPDPEDEDESQSETEEE</sequence>
<name>A0A6A5SU21_9PLEO</name>
<organism evidence="1 2">
    <name type="scientific">Clathrospora elynae</name>
    <dbReference type="NCBI Taxonomy" id="706981"/>
    <lineage>
        <taxon>Eukaryota</taxon>
        <taxon>Fungi</taxon>
        <taxon>Dikarya</taxon>
        <taxon>Ascomycota</taxon>
        <taxon>Pezizomycotina</taxon>
        <taxon>Dothideomycetes</taxon>
        <taxon>Pleosporomycetidae</taxon>
        <taxon>Pleosporales</taxon>
        <taxon>Diademaceae</taxon>
        <taxon>Clathrospora</taxon>
    </lineage>
</organism>
<proteinExistence type="predicted"/>
<evidence type="ECO:0000313" key="1">
    <source>
        <dbReference type="EMBL" id="KAF1943214.1"/>
    </source>
</evidence>
<dbReference type="Proteomes" id="UP000800038">
    <property type="component" value="Unassembled WGS sequence"/>
</dbReference>
<gene>
    <name evidence="1" type="ORF">EJ02DRAFT_343604</name>
</gene>